<comment type="caution">
    <text evidence="2">The sequence shown here is derived from an EMBL/GenBank/DDBJ whole genome shotgun (WGS) entry which is preliminary data.</text>
</comment>
<evidence type="ECO:0000313" key="3">
    <source>
        <dbReference type="Proteomes" id="UP000696294"/>
    </source>
</evidence>
<dbReference type="Proteomes" id="UP000696294">
    <property type="component" value="Unassembled WGS sequence"/>
</dbReference>
<feature type="signal peptide" evidence="1">
    <location>
        <begin position="1"/>
        <end position="20"/>
    </location>
</feature>
<dbReference type="Pfam" id="PF01547">
    <property type="entry name" value="SBP_bac_1"/>
    <property type="match status" value="1"/>
</dbReference>
<accession>A0ABX1BCI1</accession>
<dbReference type="EMBL" id="JAATEP010000038">
    <property type="protein sequence ID" value="NJP95485.1"/>
    <property type="molecule type" value="Genomic_DNA"/>
</dbReference>
<evidence type="ECO:0000313" key="2">
    <source>
        <dbReference type="EMBL" id="NJP95485.1"/>
    </source>
</evidence>
<dbReference type="RefSeq" id="WP_168017214.1">
    <property type="nucleotide sequence ID" value="NZ_JAATEP010000038.1"/>
</dbReference>
<keyword evidence="3" id="KW-1185">Reference proteome</keyword>
<reference evidence="2 3" key="1">
    <citation type="submission" date="2020-03" db="EMBL/GenBank/DDBJ databases">
        <title>WGS of actinomycetes isolated from Thailand.</title>
        <authorList>
            <person name="Thawai C."/>
        </authorList>
    </citation>
    <scope>NUCLEOTIDE SEQUENCE [LARGE SCALE GENOMIC DNA]</scope>
    <source>
        <strain evidence="2 3">FMUSA5-5</strain>
    </source>
</reference>
<keyword evidence="1" id="KW-0732">Signal</keyword>
<dbReference type="InterPro" id="IPR050490">
    <property type="entry name" value="Bact_solute-bd_prot1"/>
</dbReference>
<proteinExistence type="predicted"/>
<dbReference type="CDD" id="cd13585">
    <property type="entry name" value="PBP2_TMBP_like"/>
    <property type="match status" value="1"/>
</dbReference>
<dbReference type="SUPFAM" id="SSF53850">
    <property type="entry name" value="Periplasmic binding protein-like II"/>
    <property type="match status" value="1"/>
</dbReference>
<dbReference type="Gene3D" id="3.40.190.10">
    <property type="entry name" value="Periplasmic binding protein-like II"/>
    <property type="match status" value="2"/>
</dbReference>
<evidence type="ECO:0000256" key="1">
    <source>
        <dbReference type="SAM" id="SignalP"/>
    </source>
</evidence>
<dbReference type="PANTHER" id="PTHR43649:SF30">
    <property type="entry name" value="ABC TRANSPORTER SUBSTRATE-BINDING PROTEIN"/>
    <property type="match status" value="1"/>
</dbReference>
<protein>
    <submittedName>
        <fullName evidence="2">Sugar ABC transporter substrate-binding protein</fullName>
    </submittedName>
</protein>
<organism evidence="2 3">
    <name type="scientific">Nonomuraea composti</name>
    <dbReference type="NCBI Taxonomy" id="2720023"/>
    <lineage>
        <taxon>Bacteria</taxon>
        <taxon>Bacillati</taxon>
        <taxon>Actinomycetota</taxon>
        <taxon>Actinomycetes</taxon>
        <taxon>Streptosporangiales</taxon>
        <taxon>Streptosporangiaceae</taxon>
        <taxon>Nonomuraea</taxon>
    </lineage>
</organism>
<dbReference type="PROSITE" id="PS51257">
    <property type="entry name" value="PROKAR_LIPOPROTEIN"/>
    <property type="match status" value="1"/>
</dbReference>
<gene>
    <name evidence="2" type="ORF">HCN51_39650</name>
</gene>
<dbReference type="InterPro" id="IPR006059">
    <property type="entry name" value="SBP"/>
</dbReference>
<sequence length="432" mass="46229">MRVGIAAALASIMLAACGTAGNNVDRPELSDGKVTITFSWWGADARTQLTLQAIKLFEKDHPNITVEPQYADWSGYWDRLATTTAAGEMPDVSQFDELYLASYAQRGALQDLSKTSNILNTSALAPQILDAGRVGNTLYAVPVGAATNGIIINTTLFKKYGVKVPDVDNWTWDEFIKAATDVTKASKGEVHGLSPFGADSFTLTVWARQHGSSLFDDDGKVVVDPAVLAAYWQRELDFIKSGASPSVAQLSEIQGVPLDQNHLATGKTAMGFIPAGQFTAYQSAAPDYDFAIADWPTDPDTKPNAQYLKPSMYWAMSATTEHPAEAALLINFLTNDTRVGALFGTDRGVPANPKFQEAIKPKLDESGQEALAFTTAVTKKVGAAPPITPKGASEVATVLDRYNQQVLYGKATPQAAAQAFIKELQASITAAG</sequence>
<dbReference type="PANTHER" id="PTHR43649">
    <property type="entry name" value="ARABINOSE-BINDING PROTEIN-RELATED"/>
    <property type="match status" value="1"/>
</dbReference>
<name>A0ABX1BCI1_9ACTN</name>
<feature type="chain" id="PRO_5045932247" evidence="1">
    <location>
        <begin position="21"/>
        <end position="432"/>
    </location>
</feature>